<accession>A0A9P4NBH9</accession>
<evidence type="ECO:0000256" key="1">
    <source>
        <dbReference type="SAM" id="Coils"/>
    </source>
</evidence>
<dbReference type="OrthoDB" id="3795413at2759"/>
<sequence>MQSLQKSRSDRHKLLTKTRSINKKIADWEKDFTAALTAYSKALTHTLTNKTHALLPRELRDQIYDHLTTHLSYGGDTRYPYTHYIRQNRQPKWMYAPCPRTPLPFLNPWFHSYRRHFEDRDFVGLPFARELLEYYYRKLAFEAFRNDGFGILGTWLRQQPCGYGVEVRQMLNHLKLTFRMGRDGSECMFMDWDNHGNYTIDLEKTKEEARKDRVELEERLSALLLLERKCRVSLSVGIWADEPGYFQFGELGKVLGPLVGTLRARGVVLSVLLSTYKVMSYGMSRRYSSWSIQGSPTSPIDEVLEDAMQVLRLPCVGEIDLDSVRKFDSYFEKDPEYRYE</sequence>
<dbReference type="Proteomes" id="UP000800093">
    <property type="component" value="Unassembled WGS sequence"/>
</dbReference>
<organism evidence="2 3">
    <name type="scientific">Lojkania enalia</name>
    <dbReference type="NCBI Taxonomy" id="147567"/>
    <lineage>
        <taxon>Eukaryota</taxon>
        <taxon>Fungi</taxon>
        <taxon>Dikarya</taxon>
        <taxon>Ascomycota</taxon>
        <taxon>Pezizomycotina</taxon>
        <taxon>Dothideomycetes</taxon>
        <taxon>Pleosporomycetidae</taxon>
        <taxon>Pleosporales</taxon>
        <taxon>Pleosporales incertae sedis</taxon>
        <taxon>Lojkania</taxon>
    </lineage>
</organism>
<proteinExistence type="predicted"/>
<protein>
    <submittedName>
        <fullName evidence="2">Uncharacterized protein</fullName>
    </submittedName>
</protein>
<name>A0A9P4NBH9_9PLEO</name>
<reference evidence="3" key="1">
    <citation type="journal article" date="2020" name="Stud. Mycol.">
        <title>101 Dothideomycetes genomes: A test case for predicting lifestyles and emergence of pathogens.</title>
        <authorList>
            <person name="Haridas S."/>
            <person name="Albert R."/>
            <person name="Binder M."/>
            <person name="Bloem J."/>
            <person name="LaButti K."/>
            <person name="Salamov A."/>
            <person name="Andreopoulos B."/>
            <person name="Baker S."/>
            <person name="Barry K."/>
            <person name="Bills G."/>
            <person name="Bluhm B."/>
            <person name="Cannon C."/>
            <person name="Castanera R."/>
            <person name="Culley D."/>
            <person name="Daum C."/>
            <person name="Ezra D."/>
            <person name="Gonzalez J."/>
            <person name="Henrissat B."/>
            <person name="Kuo A."/>
            <person name="Liang C."/>
            <person name="Lipzen A."/>
            <person name="Lutzoni F."/>
            <person name="Magnuson J."/>
            <person name="Mondo S."/>
            <person name="Nolan M."/>
            <person name="Ohm R."/>
            <person name="Pangilinan J."/>
            <person name="Park H.-J."/>
            <person name="Ramirez L."/>
            <person name="Alfaro M."/>
            <person name="Sun H."/>
            <person name="Tritt A."/>
            <person name="Yoshinaga Y."/>
            <person name="Zwiers L.-H."/>
            <person name="Turgeon B."/>
            <person name="Goodwin S."/>
            <person name="Spatafora J."/>
            <person name="Crous P."/>
            <person name="Grigoriev I."/>
        </authorList>
    </citation>
    <scope>NUCLEOTIDE SEQUENCE [LARGE SCALE GENOMIC DNA]</scope>
    <source>
        <strain evidence="3">CBS 304.66</strain>
    </source>
</reference>
<evidence type="ECO:0000313" key="2">
    <source>
        <dbReference type="EMBL" id="KAF2270118.1"/>
    </source>
</evidence>
<comment type="caution">
    <text evidence="2">The sequence shown here is derived from an EMBL/GenBank/DDBJ whole genome shotgun (WGS) entry which is preliminary data.</text>
</comment>
<keyword evidence="1" id="KW-0175">Coiled coil</keyword>
<gene>
    <name evidence="2" type="ORF">CC78DRAFT_528610</name>
</gene>
<dbReference type="EMBL" id="ML986580">
    <property type="protein sequence ID" value="KAF2270118.1"/>
    <property type="molecule type" value="Genomic_DNA"/>
</dbReference>
<keyword evidence="3" id="KW-1185">Reference proteome</keyword>
<dbReference type="AlphaFoldDB" id="A0A9P4NBH9"/>
<feature type="coiled-coil region" evidence="1">
    <location>
        <begin position="199"/>
        <end position="226"/>
    </location>
</feature>
<evidence type="ECO:0000313" key="3">
    <source>
        <dbReference type="Proteomes" id="UP000800093"/>
    </source>
</evidence>